<reference evidence="1 2" key="1">
    <citation type="submission" date="2024-04" db="EMBL/GenBank/DDBJ databases">
        <title>Novel genus in family Flammeovirgaceae.</title>
        <authorList>
            <person name="Nguyen T.H."/>
            <person name="Vuong T.Q."/>
            <person name="Le H."/>
            <person name="Kim S.-G."/>
        </authorList>
    </citation>
    <scope>NUCLEOTIDE SEQUENCE [LARGE SCALE GENOMIC DNA]</scope>
    <source>
        <strain evidence="1 2">JCM 23209</strain>
    </source>
</reference>
<gene>
    <name evidence="1" type="ORF">AAG747_07260</name>
</gene>
<dbReference type="AlphaFoldDB" id="A0AAW9S5R2"/>
<comment type="caution">
    <text evidence="1">The sequence shown here is derived from an EMBL/GenBank/DDBJ whole genome shotgun (WGS) entry which is preliminary data.</text>
</comment>
<dbReference type="Proteomes" id="UP001403385">
    <property type="component" value="Unassembled WGS sequence"/>
</dbReference>
<evidence type="ECO:0000313" key="1">
    <source>
        <dbReference type="EMBL" id="MEN7547699.1"/>
    </source>
</evidence>
<protein>
    <recommendedName>
        <fullName evidence="3">Ig-like domain-containing protein</fullName>
    </recommendedName>
</protein>
<evidence type="ECO:0008006" key="3">
    <source>
        <dbReference type="Google" id="ProtNLM"/>
    </source>
</evidence>
<dbReference type="RefSeq" id="WP_346820486.1">
    <property type="nucleotide sequence ID" value="NZ_JBDKWZ010000003.1"/>
</dbReference>
<accession>A0AAW9S5R2</accession>
<dbReference type="EMBL" id="JBDKWZ010000003">
    <property type="protein sequence ID" value="MEN7547699.1"/>
    <property type="molecule type" value="Genomic_DNA"/>
</dbReference>
<name>A0AAW9S5R2_9BACT</name>
<evidence type="ECO:0000313" key="2">
    <source>
        <dbReference type="Proteomes" id="UP001403385"/>
    </source>
</evidence>
<organism evidence="1 2">
    <name type="scientific">Rapidithrix thailandica</name>
    <dbReference type="NCBI Taxonomy" id="413964"/>
    <lineage>
        <taxon>Bacteria</taxon>
        <taxon>Pseudomonadati</taxon>
        <taxon>Bacteroidota</taxon>
        <taxon>Cytophagia</taxon>
        <taxon>Cytophagales</taxon>
        <taxon>Flammeovirgaceae</taxon>
        <taxon>Rapidithrix</taxon>
    </lineage>
</organism>
<keyword evidence="2" id="KW-1185">Reference proteome</keyword>
<sequence length="1210" mass="138372">MKPPIFLTILFGLFSLTGIAQDGVVINNKAKFTPTAEVSLHITAHNAFEMMITNNFEFEGSEWQPLQANVKWTLEEGDGRKVVSVKFKRKDGSISTIYTDEIVLDTTPPELEHFEVDGNTYINYTHDVKLLIKARDAEWIAVSNTPSFKNPKWLPYTEILRWDLAPGPDGTRTVYIKFKDKSGNETEMFEDDIILDTKGPSAQTLEIVSEHLIQDPETKKKYLNRNDVFVNLKIEATDAEFMMIDNFQYFYSTRYSYFKKELIDWELSGTLDGEYTVFAKFRDKAGNETDIIHDKVIIDTEPPYTNQITINKSEHFTTSEQVELQLFSKDAKEMMLSNYEDFRNAEWEPFQVKRNWELDGEDDIKQVFVKYRDIALNVSEPVSSAIILDRKPPEKMKLVVNNGDESTVVPHVYLRTYAQEAYQMQVSMSKNFEGEVWKNYHNRPFYFPIPFTPGTYYFYARFRDEAGNISEPVRSSIILANPPFAQKIKIDNDTKYCSQPDKKVKLSIFAKQAKEMRISDRADFEGAQWEPFATQKDWVLEGEDGHKVVYAQFKSFTNLPSEAVFDEIILDRTAPYDAEVLLNNGARSTFSDRVWLEVKAQEADLMLVSMNEDFMGAHWQGYNPNPIRVKIGNDGGKKTVYVRFKDVVGNTSKVYSASILQEVRPVMCKMEIDRGALYCIDPEGYVNLSLEARKASEMMISNLADFTGGEWEPLQENKRWKLDTQDGIKEVFVKFRSHTKTESRAISGKIYLDRQGPSGMQIIASRDKWGAYLNPNKVHVQVEAKDARFMQISEASTFANARWVSYSNVRFSKSLTHGNGQKFLYARFKDRAGNISKAVQTTVNLDRIPPENNSLAIQEGKEHTNTADVKLFLYSKNATQMRISDHPSFKGARWVAYSETYDWKLKGSDNFKTVYAQFKDASENVTKATSARIELDRQAPQNISASITEGEYCRNAQGKITLNLKALGATKVMLSNTGSFTDGAWVKYQPKVSWYLQGEDGSKQVFVKFADQAGNEAGPVVLNITLDRLPPADYQLLIDNEAEFATQQDVMLALNAHNAQEMIVSNNEHFTMPARWEPFRKEKKWRLTPNDEKKMVYVKFRDKAKNESPVITASVKLDTEAPVLYTFEMNEGATAVDGTQVTLNTHVKDAKFMMISNSLDFSNSQWEPYFANKEWQLNPDGGMQRVYMKLKDAAGNISQPFSAKIMVYIN</sequence>
<proteinExistence type="predicted"/>